<keyword evidence="1" id="KW-0472">Membrane</keyword>
<evidence type="ECO:0000256" key="1">
    <source>
        <dbReference type="SAM" id="Phobius"/>
    </source>
</evidence>
<protein>
    <submittedName>
        <fullName evidence="2">Uncharacterized protein</fullName>
    </submittedName>
</protein>
<dbReference type="AlphaFoldDB" id="A0A6A6M2H2"/>
<keyword evidence="1" id="KW-1133">Transmembrane helix</keyword>
<evidence type="ECO:0000313" key="3">
    <source>
        <dbReference type="Proteomes" id="UP000467840"/>
    </source>
</evidence>
<dbReference type="Proteomes" id="UP000467840">
    <property type="component" value="Chromosome 9"/>
</dbReference>
<dbReference type="EMBL" id="JAAGAX010000008">
    <property type="protein sequence ID" value="KAF2306718.1"/>
    <property type="molecule type" value="Genomic_DNA"/>
</dbReference>
<keyword evidence="1" id="KW-0812">Transmembrane</keyword>
<accession>A0A6A6M2H2</accession>
<reference evidence="2 3" key="1">
    <citation type="journal article" date="2020" name="Mol. Plant">
        <title>The Chromosome-Based Rubber Tree Genome Provides New Insights into Spurge Genome Evolution and Rubber Biosynthesis.</title>
        <authorList>
            <person name="Liu J."/>
            <person name="Shi C."/>
            <person name="Shi C.C."/>
            <person name="Li W."/>
            <person name="Zhang Q.J."/>
            <person name="Zhang Y."/>
            <person name="Li K."/>
            <person name="Lu H.F."/>
            <person name="Shi C."/>
            <person name="Zhu S.T."/>
            <person name="Xiao Z.Y."/>
            <person name="Nan H."/>
            <person name="Yue Y."/>
            <person name="Zhu X.G."/>
            <person name="Wu Y."/>
            <person name="Hong X.N."/>
            <person name="Fan G.Y."/>
            <person name="Tong Y."/>
            <person name="Zhang D."/>
            <person name="Mao C.L."/>
            <person name="Liu Y.L."/>
            <person name="Hao S.J."/>
            <person name="Liu W.Q."/>
            <person name="Lv M.Q."/>
            <person name="Zhang H.B."/>
            <person name="Liu Y."/>
            <person name="Hu-Tang G.R."/>
            <person name="Wang J.P."/>
            <person name="Wang J.H."/>
            <person name="Sun Y.H."/>
            <person name="Ni S.B."/>
            <person name="Chen W.B."/>
            <person name="Zhang X.C."/>
            <person name="Jiao Y.N."/>
            <person name="Eichler E.E."/>
            <person name="Li G.H."/>
            <person name="Liu X."/>
            <person name="Gao L.Z."/>
        </authorList>
    </citation>
    <scope>NUCLEOTIDE SEQUENCE [LARGE SCALE GENOMIC DNA]</scope>
    <source>
        <strain evidence="3">cv. GT1</strain>
        <tissue evidence="2">Leaf</tissue>
    </source>
</reference>
<feature type="transmembrane region" description="Helical" evidence="1">
    <location>
        <begin position="104"/>
        <end position="126"/>
    </location>
</feature>
<evidence type="ECO:0000313" key="2">
    <source>
        <dbReference type="EMBL" id="KAF2306718.1"/>
    </source>
</evidence>
<sequence length="129" mass="14296">MLADFEGVEGLNLLSEIASIAATDDRFWDLATASAATASLSPSTMDRVPKKKLRSCMKVRNSSPKFKKQRVMKKNVECSSFAKKTKPTWRLLPKSPLCFTLIRAILQILNLLGAFVVFHILGLNILGND</sequence>
<comment type="caution">
    <text evidence="2">The sequence shown here is derived from an EMBL/GenBank/DDBJ whole genome shotgun (WGS) entry which is preliminary data.</text>
</comment>
<name>A0A6A6M2H2_HEVBR</name>
<keyword evidence="3" id="KW-1185">Reference proteome</keyword>
<gene>
    <name evidence="2" type="ORF">GH714_020796</name>
</gene>
<proteinExistence type="predicted"/>
<organism evidence="2 3">
    <name type="scientific">Hevea brasiliensis</name>
    <name type="common">Para rubber tree</name>
    <name type="synonym">Siphonia brasiliensis</name>
    <dbReference type="NCBI Taxonomy" id="3981"/>
    <lineage>
        <taxon>Eukaryota</taxon>
        <taxon>Viridiplantae</taxon>
        <taxon>Streptophyta</taxon>
        <taxon>Embryophyta</taxon>
        <taxon>Tracheophyta</taxon>
        <taxon>Spermatophyta</taxon>
        <taxon>Magnoliopsida</taxon>
        <taxon>eudicotyledons</taxon>
        <taxon>Gunneridae</taxon>
        <taxon>Pentapetalae</taxon>
        <taxon>rosids</taxon>
        <taxon>fabids</taxon>
        <taxon>Malpighiales</taxon>
        <taxon>Euphorbiaceae</taxon>
        <taxon>Crotonoideae</taxon>
        <taxon>Micrandreae</taxon>
        <taxon>Hevea</taxon>
    </lineage>
</organism>